<dbReference type="GeneID" id="54474527"/>
<feature type="compositionally biased region" description="Acidic residues" evidence="12">
    <location>
        <begin position="815"/>
        <end position="840"/>
    </location>
</feature>
<organism evidence="14 15">
    <name type="scientific">Neohortaea acidophila</name>
    <dbReference type="NCBI Taxonomy" id="245834"/>
    <lineage>
        <taxon>Eukaryota</taxon>
        <taxon>Fungi</taxon>
        <taxon>Dikarya</taxon>
        <taxon>Ascomycota</taxon>
        <taxon>Pezizomycotina</taxon>
        <taxon>Dothideomycetes</taxon>
        <taxon>Dothideomycetidae</taxon>
        <taxon>Mycosphaerellales</taxon>
        <taxon>Teratosphaeriaceae</taxon>
        <taxon>Neohortaea</taxon>
    </lineage>
</organism>
<dbReference type="RefSeq" id="XP_033589752.1">
    <property type="nucleotide sequence ID" value="XM_033733525.1"/>
</dbReference>
<keyword evidence="5" id="KW-0547">Nucleotide-binding</keyword>
<dbReference type="EC" id="3.6.4.13" evidence="4"/>
<evidence type="ECO:0000259" key="13">
    <source>
        <dbReference type="PROSITE" id="PS51194"/>
    </source>
</evidence>
<evidence type="ECO:0000313" key="15">
    <source>
        <dbReference type="Proteomes" id="UP000799767"/>
    </source>
</evidence>
<dbReference type="SUPFAM" id="SSF52540">
    <property type="entry name" value="P-loop containing nucleoside triphosphate hydrolases"/>
    <property type="match status" value="1"/>
</dbReference>
<dbReference type="Gene3D" id="3.40.50.300">
    <property type="entry name" value="P-loop containing nucleotide triphosphate hydrolases"/>
    <property type="match status" value="2"/>
</dbReference>
<name>A0A6A6PT72_9PEZI</name>
<dbReference type="Gene3D" id="1.20.58.1080">
    <property type="match status" value="1"/>
</dbReference>
<dbReference type="GO" id="GO:0003724">
    <property type="term" value="F:RNA helicase activity"/>
    <property type="evidence" value="ECO:0007669"/>
    <property type="project" value="UniProtKB-EC"/>
</dbReference>
<feature type="domain" description="Helicase C-terminal" evidence="13">
    <location>
        <begin position="408"/>
        <end position="557"/>
    </location>
</feature>
<evidence type="ECO:0000256" key="9">
    <source>
        <dbReference type="ARBA" id="ARBA00022946"/>
    </source>
</evidence>
<dbReference type="PANTHER" id="PTHR12131:SF1">
    <property type="entry name" value="ATP-DEPENDENT RNA HELICASE SUPV3L1, MITOCHONDRIAL-RELATED"/>
    <property type="match status" value="1"/>
</dbReference>
<keyword evidence="6" id="KW-0378">Hydrolase</keyword>
<dbReference type="Pfam" id="PF00271">
    <property type="entry name" value="Helicase_C"/>
    <property type="match status" value="1"/>
</dbReference>
<feature type="compositionally biased region" description="Low complexity" evidence="12">
    <location>
        <begin position="169"/>
        <end position="179"/>
    </location>
</feature>
<evidence type="ECO:0000256" key="5">
    <source>
        <dbReference type="ARBA" id="ARBA00022741"/>
    </source>
</evidence>
<comment type="catalytic activity">
    <reaction evidence="11">
        <text>ATP + H2O = ADP + phosphate + H(+)</text>
        <dbReference type="Rhea" id="RHEA:13065"/>
        <dbReference type="ChEBI" id="CHEBI:15377"/>
        <dbReference type="ChEBI" id="CHEBI:15378"/>
        <dbReference type="ChEBI" id="CHEBI:30616"/>
        <dbReference type="ChEBI" id="CHEBI:43474"/>
        <dbReference type="ChEBI" id="CHEBI:456216"/>
        <dbReference type="EC" id="3.6.4.13"/>
    </reaction>
</comment>
<dbReference type="FunFam" id="3.40.50.300:FF:000269">
    <property type="entry name" value="ATP-dependent RNA helicase SUPV3L1, mitochondrial"/>
    <property type="match status" value="1"/>
</dbReference>
<dbReference type="PROSITE" id="PS51194">
    <property type="entry name" value="HELICASE_CTER"/>
    <property type="match status" value="1"/>
</dbReference>
<reference evidence="14" key="1">
    <citation type="journal article" date="2020" name="Stud. Mycol.">
        <title>101 Dothideomycetes genomes: a test case for predicting lifestyles and emergence of pathogens.</title>
        <authorList>
            <person name="Haridas S."/>
            <person name="Albert R."/>
            <person name="Binder M."/>
            <person name="Bloem J."/>
            <person name="Labutti K."/>
            <person name="Salamov A."/>
            <person name="Andreopoulos B."/>
            <person name="Baker S."/>
            <person name="Barry K."/>
            <person name="Bills G."/>
            <person name="Bluhm B."/>
            <person name="Cannon C."/>
            <person name="Castanera R."/>
            <person name="Culley D."/>
            <person name="Daum C."/>
            <person name="Ezra D."/>
            <person name="Gonzalez J."/>
            <person name="Henrissat B."/>
            <person name="Kuo A."/>
            <person name="Liang C."/>
            <person name="Lipzen A."/>
            <person name="Lutzoni F."/>
            <person name="Magnuson J."/>
            <person name="Mondo S."/>
            <person name="Nolan M."/>
            <person name="Ohm R."/>
            <person name="Pangilinan J."/>
            <person name="Park H.-J."/>
            <person name="Ramirez L."/>
            <person name="Alfaro M."/>
            <person name="Sun H."/>
            <person name="Tritt A."/>
            <person name="Yoshinaga Y."/>
            <person name="Zwiers L.-H."/>
            <person name="Turgeon B."/>
            <person name="Goodwin S."/>
            <person name="Spatafora J."/>
            <person name="Crous P."/>
            <person name="Grigoriev I."/>
        </authorList>
    </citation>
    <scope>NUCLEOTIDE SEQUENCE</scope>
    <source>
        <strain evidence="14">CBS 113389</strain>
    </source>
</reference>
<evidence type="ECO:0000256" key="12">
    <source>
        <dbReference type="SAM" id="MobiDB-lite"/>
    </source>
</evidence>
<accession>A0A6A6PT72</accession>
<dbReference type="SMART" id="SM00490">
    <property type="entry name" value="HELICc"/>
    <property type="match status" value="1"/>
</dbReference>
<keyword evidence="15" id="KW-1185">Reference proteome</keyword>
<dbReference type="Gene3D" id="1.20.272.40">
    <property type="match status" value="1"/>
</dbReference>
<dbReference type="OrthoDB" id="6692397at2759"/>
<dbReference type="CDD" id="cd17913">
    <property type="entry name" value="DEXQc_Suv3"/>
    <property type="match status" value="1"/>
</dbReference>
<dbReference type="InterPro" id="IPR022192">
    <property type="entry name" value="SUV3_C"/>
</dbReference>
<evidence type="ECO:0000256" key="6">
    <source>
        <dbReference type="ARBA" id="ARBA00022801"/>
    </source>
</evidence>
<evidence type="ECO:0000256" key="3">
    <source>
        <dbReference type="ARBA" id="ARBA00004173"/>
    </source>
</evidence>
<dbReference type="InterPro" id="IPR041082">
    <property type="entry name" value="Suv3_C_1"/>
</dbReference>
<sequence length="964" mass="106989">MLSASRRPGRCIYCAFRSQQSYLQSLRHRRSLHLRPSPSHCNEGGLIRYTNAPYQIGTHYPQQEARERRAHARRRDEAKDLRGSNVRKVFFGKGDAPQHDTDRRWKLGFEDALRQRLEVVRDELQYAPIVEELKKENAKAGEHRTGDADGFNKLWAKYKSDLFQPPENSTYSPTSTGPPSKKRPETAARRLLAAYDQRGVQGLDNRIKHEFYAHITNARFTPSDIRNQRKIADLRYPGEWFPATRTLHRKIFLHVGPTNSGKTYRALQRLEQAKAGVYAGPLRLLAHEVYSRLNAKDIPCYLITGEERRLPEKPSPDEEQIMSACTVEMVPLNRALDVAVIDEIQMIGNAERGWAWTQALLGVRAQEVHLCGEERTVPLIQEICASMGEELEIHRYQRLSPLEVASESLDGDLRKLRKGDCIVSFSVMGIHSLRRQIERVSGRKVAVVYGSLPPETRAQQARLFNDPDNEYDFLVASDAVGMGLNLAIKRIIFEASSKFDGDQHRTLQVADIKQIGGRAGRYRTAAQAMTQSAGDKAEEALAAAKGDVPATPPSDLTATAAETKDAPPSQLSTPSTATAESTGYVTTLEKIDYPIVSTAMVSDPEPIRTAGLFPPGPVLERFSGYFPPRTPFSYILTRLHELSQTHTRFHLCGLRDSVWIADLIEPVEGLTITDRNIICSCPASPTDRELWKDLMPALARCVAEQAGGDLVDLKEIPLETLEAEVSTSRDYLRALERLHKSIVAYLWLSYRFAGVFGQRALAFHTKSLVEEKIETVLAKFSFSEKEYRKIAAQREQLLLKEMEKGAEAAEHAAFGDEDGVVGDENATDDAAEPIGEDEDLREQTSLIAGGDRFAGEEDLGLQDDDYGGSIVSGTIENGTDKASDASRVGVANDVSSDGLAANATTPDASHLLVGRSVLASDESERSGRNEATTNRKQRENTSPGHLAHLDAIASEAERGVASRR</sequence>
<dbReference type="Pfam" id="PF12513">
    <property type="entry name" value="SUV3_C"/>
    <property type="match status" value="1"/>
</dbReference>
<dbReference type="InterPro" id="IPR055206">
    <property type="entry name" value="DEXQc_SUV3"/>
</dbReference>
<dbReference type="EMBL" id="MU001635">
    <property type="protein sequence ID" value="KAF2483182.1"/>
    <property type="molecule type" value="Genomic_DNA"/>
</dbReference>
<dbReference type="Proteomes" id="UP000799767">
    <property type="component" value="Unassembled WGS sequence"/>
</dbReference>
<dbReference type="FunFam" id="3.40.50.300:FF:000957">
    <property type="entry name" value="ATP-dependent RNA helicase SUV3L, mitochondrial"/>
    <property type="match status" value="1"/>
</dbReference>
<gene>
    <name evidence="14" type="ORF">BDY17DRAFT_296962</name>
</gene>
<evidence type="ECO:0000313" key="14">
    <source>
        <dbReference type="EMBL" id="KAF2483182.1"/>
    </source>
</evidence>
<feature type="region of interest" description="Disordered" evidence="12">
    <location>
        <begin position="812"/>
        <end position="840"/>
    </location>
</feature>
<evidence type="ECO:0000256" key="2">
    <source>
        <dbReference type="ARBA" id="ARBA00001946"/>
    </source>
</evidence>
<dbReference type="GO" id="GO:0045025">
    <property type="term" value="C:mitochondrial degradosome"/>
    <property type="evidence" value="ECO:0007669"/>
    <property type="project" value="TreeGrafter"/>
</dbReference>
<dbReference type="PANTHER" id="PTHR12131">
    <property type="entry name" value="ATP-DEPENDENT RNA AND DNA HELICASE"/>
    <property type="match status" value="1"/>
</dbReference>
<dbReference type="Pfam" id="PF18147">
    <property type="entry name" value="Suv3_C_1"/>
    <property type="match status" value="1"/>
</dbReference>
<evidence type="ECO:0000256" key="10">
    <source>
        <dbReference type="ARBA" id="ARBA00023128"/>
    </source>
</evidence>
<dbReference type="GO" id="GO:0000965">
    <property type="term" value="P:mitochondrial RNA 3'-end processing"/>
    <property type="evidence" value="ECO:0007669"/>
    <property type="project" value="TreeGrafter"/>
</dbReference>
<feature type="compositionally biased region" description="Polar residues" evidence="12">
    <location>
        <begin position="569"/>
        <end position="580"/>
    </location>
</feature>
<dbReference type="Pfam" id="PF22527">
    <property type="entry name" value="DEXQc_Suv3"/>
    <property type="match status" value="1"/>
</dbReference>
<proteinExistence type="predicted"/>
<feature type="region of interest" description="Disordered" evidence="12">
    <location>
        <begin position="544"/>
        <end position="580"/>
    </location>
</feature>
<protein>
    <recommendedName>
        <fullName evidence="4">RNA helicase</fullName>
        <ecNumber evidence="4">3.6.4.13</ecNumber>
    </recommendedName>
</protein>
<dbReference type="InterPro" id="IPR044774">
    <property type="entry name" value="Suv3_DEXQc"/>
</dbReference>
<dbReference type="AlphaFoldDB" id="A0A6A6PT72"/>
<dbReference type="InterPro" id="IPR050699">
    <property type="entry name" value="RNA-DNA_Helicase"/>
</dbReference>
<dbReference type="GO" id="GO:0016787">
    <property type="term" value="F:hydrolase activity"/>
    <property type="evidence" value="ECO:0007669"/>
    <property type="project" value="UniProtKB-KW"/>
</dbReference>
<evidence type="ECO:0000256" key="1">
    <source>
        <dbReference type="ARBA" id="ARBA00001936"/>
    </source>
</evidence>
<dbReference type="CDD" id="cd18805">
    <property type="entry name" value="SF2_C_suv3"/>
    <property type="match status" value="1"/>
</dbReference>
<evidence type="ECO:0000256" key="7">
    <source>
        <dbReference type="ARBA" id="ARBA00022806"/>
    </source>
</evidence>
<dbReference type="GO" id="GO:0005524">
    <property type="term" value="F:ATP binding"/>
    <property type="evidence" value="ECO:0007669"/>
    <property type="project" value="UniProtKB-KW"/>
</dbReference>
<keyword evidence="8" id="KW-0067">ATP-binding</keyword>
<evidence type="ECO:0000256" key="4">
    <source>
        <dbReference type="ARBA" id="ARBA00012552"/>
    </source>
</evidence>
<evidence type="ECO:0000256" key="11">
    <source>
        <dbReference type="ARBA" id="ARBA00047984"/>
    </source>
</evidence>
<dbReference type="InterPro" id="IPR001650">
    <property type="entry name" value="Helicase_C-like"/>
</dbReference>
<feature type="region of interest" description="Disordered" evidence="12">
    <location>
        <begin position="912"/>
        <end position="964"/>
    </location>
</feature>
<dbReference type="InterPro" id="IPR027417">
    <property type="entry name" value="P-loop_NTPase"/>
</dbReference>
<feature type="compositionally biased region" description="Basic and acidic residues" evidence="12">
    <location>
        <begin position="955"/>
        <end position="964"/>
    </location>
</feature>
<comment type="subcellular location">
    <subcellularLocation>
        <location evidence="3">Mitochondrion</location>
    </subcellularLocation>
</comment>
<keyword evidence="7" id="KW-0347">Helicase</keyword>
<evidence type="ECO:0000256" key="8">
    <source>
        <dbReference type="ARBA" id="ARBA00022840"/>
    </source>
</evidence>
<keyword evidence="10" id="KW-0496">Mitochondrion</keyword>
<comment type="cofactor">
    <cofactor evidence="1">
        <name>Mn(2+)</name>
        <dbReference type="ChEBI" id="CHEBI:29035"/>
    </cofactor>
</comment>
<feature type="region of interest" description="Disordered" evidence="12">
    <location>
        <begin position="164"/>
        <end position="185"/>
    </location>
</feature>
<keyword evidence="9" id="KW-0809">Transit peptide</keyword>
<comment type="cofactor">
    <cofactor evidence="2">
        <name>Mg(2+)</name>
        <dbReference type="ChEBI" id="CHEBI:18420"/>
    </cofactor>
</comment>